<keyword evidence="2" id="KW-1185">Reference proteome</keyword>
<name>A0A6M4JFG9_9MOLU</name>
<evidence type="ECO:0000313" key="2">
    <source>
        <dbReference type="Proteomes" id="UP000500686"/>
    </source>
</evidence>
<gene>
    <name evidence="1" type="ORF">HLA87_03335</name>
</gene>
<dbReference type="RefSeq" id="WP_171111929.1">
    <property type="nucleotide sequence ID" value="NZ_CP053096.1"/>
</dbReference>
<reference evidence="1 2" key="1">
    <citation type="submission" date="2020-05" db="EMBL/GenBank/DDBJ databases">
        <title>Novel Mycoplasma species detected in Mirounga angustirostris (northern elephant seal) from the USA.</title>
        <authorList>
            <person name="Volokhov D.V."/>
        </authorList>
    </citation>
    <scope>NUCLEOTIDE SEQUENCE [LARGE SCALE GENOMIC DNA]</scope>
    <source>
        <strain evidence="1 2">Mirounga ES2806-GEN</strain>
    </source>
</reference>
<dbReference type="EMBL" id="CP053096">
    <property type="protein sequence ID" value="QJR43792.1"/>
    <property type="molecule type" value="Genomic_DNA"/>
</dbReference>
<proteinExistence type="predicted"/>
<organism evidence="1 2">
    <name type="scientific">Mycoplasma miroungigenitalium</name>
    <dbReference type="NCBI Taxonomy" id="754515"/>
    <lineage>
        <taxon>Bacteria</taxon>
        <taxon>Bacillati</taxon>
        <taxon>Mycoplasmatota</taxon>
        <taxon>Mollicutes</taxon>
        <taxon>Mycoplasmataceae</taxon>
        <taxon>Mycoplasma</taxon>
    </lineage>
</organism>
<dbReference type="AlphaFoldDB" id="A0A6M4JFG9"/>
<dbReference type="KEGG" id="mmir:HLA87_03335"/>
<dbReference type="Proteomes" id="UP000500686">
    <property type="component" value="Chromosome"/>
</dbReference>
<accession>A0A6M4JFG9</accession>
<sequence length="101" mass="12225">MNVKITRRKRIVTTTQETLEKLKRIPKILPRKLLIMDIVFCCIGYSLSYTDEDFESDEIQFQFMMMNYIKQLKMNFGFSDDEIEKAYYKFMIKDKNKKDAK</sequence>
<evidence type="ECO:0000313" key="1">
    <source>
        <dbReference type="EMBL" id="QJR43792.1"/>
    </source>
</evidence>
<protein>
    <submittedName>
        <fullName evidence="1">Uncharacterized protein</fullName>
    </submittedName>
</protein>